<evidence type="ECO:0000256" key="2">
    <source>
        <dbReference type="ARBA" id="ARBA00022857"/>
    </source>
</evidence>
<dbReference type="GO" id="GO:0004735">
    <property type="term" value="F:pyrroline-5-carboxylate reductase activity"/>
    <property type="evidence" value="ECO:0007669"/>
    <property type="project" value="UniProtKB-UniRule"/>
</dbReference>
<comment type="caution">
    <text evidence="9">The sequence shown here is derived from an EMBL/GenBank/DDBJ whole genome shotgun (WGS) entry which is preliminary data.</text>
</comment>
<dbReference type="OrthoDB" id="9805754at2"/>
<dbReference type="PANTHER" id="PTHR11645">
    <property type="entry name" value="PYRROLINE-5-CARBOXYLATE REDUCTASE"/>
    <property type="match status" value="1"/>
</dbReference>
<dbReference type="RefSeq" id="WP_116885175.1">
    <property type="nucleotide sequence ID" value="NZ_CABMMC010000154.1"/>
</dbReference>
<evidence type="ECO:0000256" key="1">
    <source>
        <dbReference type="ARBA" id="ARBA00005525"/>
    </source>
</evidence>
<dbReference type="SUPFAM" id="SSF51735">
    <property type="entry name" value="NAD(P)-binding Rossmann-fold domains"/>
    <property type="match status" value="1"/>
</dbReference>
<dbReference type="UniPathway" id="UPA00098">
    <property type="reaction ID" value="UER00361"/>
</dbReference>
<keyword evidence="4" id="KW-0641">Proline biosynthesis</keyword>
<dbReference type="InterPro" id="IPR029036">
    <property type="entry name" value="P5CR_dimer"/>
</dbReference>
<dbReference type="Gene3D" id="1.10.3730.10">
    <property type="entry name" value="ProC C-terminal domain-like"/>
    <property type="match status" value="1"/>
</dbReference>
<evidence type="ECO:0000259" key="7">
    <source>
        <dbReference type="Pfam" id="PF03807"/>
    </source>
</evidence>
<evidence type="ECO:0000313" key="10">
    <source>
        <dbReference type="Proteomes" id="UP000245959"/>
    </source>
</evidence>
<dbReference type="Gene3D" id="3.40.50.720">
    <property type="entry name" value="NAD(P)-binding Rossmann-like Domain"/>
    <property type="match status" value="1"/>
</dbReference>
<gene>
    <name evidence="4" type="primary">proC</name>
    <name evidence="9" type="ORF">C8D82_12819</name>
</gene>
<dbReference type="HAMAP" id="MF_01925">
    <property type="entry name" value="P5C_reductase"/>
    <property type="match status" value="1"/>
</dbReference>
<dbReference type="GeneID" id="78296457"/>
<dbReference type="NCBIfam" id="TIGR00112">
    <property type="entry name" value="proC"/>
    <property type="match status" value="1"/>
</dbReference>
<evidence type="ECO:0000313" key="9">
    <source>
        <dbReference type="EMBL" id="PVY38119.1"/>
    </source>
</evidence>
<dbReference type="InterPro" id="IPR000304">
    <property type="entry name" value="Pyrroline-COOH_reductase"/>
</dbReference>
<dbReference type="Pfam" id="PF03807">
    <property type="entry name" value="F420_oxidored"/>
    <property type="match status" value="1"/>
</dbReference>
<organism evidence="9 10">
    <name type="scientific">Victivallis vadensis</name>
    <dbReference type="NCBI Taxonomy" id="172901"/>
    <lineage>
        <taxon>Bacteria</taxon>
        <taxon>Pseudomonadati</taxon>
        <taxon>Lentisphaerota</taxon>
        <taxon>Lentisphaeria</taxon>
        <taxon>Victivallales</taxon>
        <taxon>Victivallaceae</taxon>
        <taxon>Victivallis</taxon>
    </lineage>
</organism>
<dbReference type="SUPFAM" id="SSF48179">
    <property type="entry name" value="6-phosphogluconate dehydrogenase C-terminal domain-like"/>
    <property type="match status" value="1"/>
</dbReference>
<feature type="binding site" evidence="6">
    <location>
        <begin position="70"/>
        <end position="73"/>
    </location>
    <ligand>
        <name>NADP(+)</name>
        <dbReference type="ChEBI" id="CHEBI:58349"/>
    </ligand>
</feature>
<keyword evidence="10" id="KW-1185">Reference proteome</keyword>
<feature type="domain" description="Pyrroline-5-carboxylate reductase dimerisation" evidence="8">
    <location>
        <begin position="160"/>
        <end position="264"/>
    </location>
</feature>
<dbReference type="GO" id="GO:0005737">
    <property type="term" value="C:cytoplasm"/>
    <property type="evidence" value="ECO:0007669"/>
    <property type="project" value="UniProtKB-SubCell"/>
</dbReference>
<dbReference type="EC" id="1.5.1.2" evidence="4 5"/>
<comment type="function">
    <text evidence="4">Catalyzes the reduction of 1-pyrroline-5-carboxylate (PCA) to L-proline.</text>
</comment>
<comment type="similarity">
    <text evidence="1 4">Belongs to the pyrroline-5-carboxylate reductase family.</text>
</comment>
<dbReference type="Proteomes" id="UP000245959">
    <property type="component" value="Unassembled WGS sequence"/>
</dbReference>
<evidence type="ECO:0000256" key="3">
    <source>
        <dbReference type="ARBA" id="ARBA00023002"/>
    </source>
</evidence>
<comment type="catalytic activity">
    <reaction evidence="4">
        <text>L-proline + NADP(+) = (S)-1-pyrroline-5-carboxylate + NADPH + 2 H(+)</text>
        <dbReference type="Rhea" id="RHEA:14109"/>
        <dbReference type="ChEBI" id="CHEBI:15378"/>
        <dbReference type="ChEBI" id="CHEBI:17388"/>
        <dbReference type="ChEBI" id="CHEBI:57783"/>
        <dbReference type="ChEBI" id="CHEBI:58349"/>
        <dbReference type="ChEBI" id="CHEBI:60039"/>
        <dbReference type="EC" id="1.5.1.2"/>
    </reaction>
</comment>
<comment type="pathway">
    <text evidence="4">Amino-acid biosynthesis; L-proline biosynthesis; L-proline from L-glutamate 5-semialdehyde: step 1/1.</text>
</comment>
<feature type="binding site" evidence="6">
    <location>
        <begin position="7"/>
        <end position="12"/>
    </location>
    <ligand>
        <name>NADP(+)</name>
        <dbReference type="ChEBI" id="CHEBI:58349"/>
    </ligand>
</feature>
<dbReference type="InterPro" id="IPR036291">
    <property type="entry name" value="NAD(P)-bd_dom_sf"/>
</dbReference>
<keyword evidence="2 4" id="KW-0521">NADP</keyword>
<evidence type="ECO:0000256" key="6">
    <source>
        <dbReference type="PIRSR" id="PIRSR000193-1"/>
    </source>
</evidence>
<comment type="catalytic activity">
    <reaction evidence="4">
        <text>L-proline + NAD(+) = (S)-1-pyrroline-5-carboxylate + NADH + 2 H(+)</text>
        <dbReference type="Rhea" id="RHEA:14105"/>
        <dbReference type="ChEBI" id="CHEBI:15378"/>
        <dbReference type="ChEBI" id="CHEBI:17388"/>
        <dbReference type="ChEBI" id="CHEBI:57540"/>
        <dbReference type="ChEBI" id="CHEBI:57945"/>
        <dbReference type="ChEBI" id="CHEBI:60039"/>
        <dbReference type="EC" id="1.5.1.2"/>
    </reaction>
</comment>
<dbReference type="InterPro" id="IPR008927">
    <property type="entry name" value="6-PGluconate_DH-like_C_sf"/>
</dbReference>
<dbReference type="PANTHER" id="PTHR11645:SF0">
    <property type="entry name" value="PYRROLINE-5-CARBOXYLATE REDUCTASE 3"/>
    <property type="match status" value="1"/>
</dbReference>
<reference evidence="9 10" key="1">
    <citation type="submission" date="2018-04" db="EMBL/GenBank/DDBJ databases">
        <title>Genomic Encyclopedia of Type Strains, Phase IV (KMG-IV): sequencing the most valuable type-strain genomes for metagenomic binning, comparative biology and taxonomic classification.</title>
        <authorList>
            <person name="Goeker M."/>
        </authorList>
    </citation>
    <scope>NUCLEOTIDE SEQUENCE [LARGE SCALE GENOMIC DNA]</scope>
    <source>
        <strain evidence="9 10">DSM 14823</strain>
    </source>
</reference>
<keyword evidence="4" id="KW-0963">Cytoplasm</keyword>
<evidence type="ECO:0000256" key="5">
    <source>
        <dbReference type="NCBIfam" id="TIGR00112"/>
    </source>
</evidence>
<comment type="subcellular location">
    <subcellularLocation>
        <location evidence="4">Cytoplasm</location>
    </subcellularLocation>
</comment>
<sequence>MSKLFFLGAGKMATAIAGGLVKAGTFQADELLAFDVNPKAAEAFQNATGIRCVTADCKAAAAGAETILLAVKPQMLADAAAPLRSEAGNRLFLSIVAGVSIDRLTELTGSERIVRIMPNTPMLVGRGAAGFSAGPKANEEDIALTERILASVGIAFRVDEKYMDAVTALSGSGPAYVFEFIQALADGGVSEGLPRDMATQLAAQTVLGAAEMVLKTGTHPTVLKDQVTSPAGTTARALEVMYRNGFAATVIDAMHACARRSEELGKK</sequence>
<dbReference type="PIRSF" id="PIRSF000193">
    <property type="entry name" value="Pyrrol-5-carb_rd"/>
    <property type="match status" value="1"/>
</dbReference>
<keyword evidence="3 4" id="KW-0560">Oxidoreductase</keyword>
<evidence type="ECO:0000256" key="4">
    <source>
        <dbReference type="HAMAP-Rule" id="MF_01925"/>
    </source>
</evidence>
<dbReference type="InterPro" id="IPR028939">
    <property type="entry name" value="P5C_Rdtase_cat_N"/>
</dbReference>
<dbReference type="GO" id="GO:0055129">
    <property type="term" value="P:L-proline biosynthetic process"/>
    <property type="evidence" value="ECO:0007669"/>
    <property type="project" value="UniProtKB-UniRule"/>
</dbReference>
<accession>A0A2U1ANV9</accession>
<feature type="domain" description="Pyrroline-5-carboxylate reductase catalytic N-terminal" evidence="7">
    <location>
        <begin position="4"/>
        <end position="98"/>
    </location>
</feature>
<dbReference type="EMBL" id="QEKH01000028">
    <property type="protein sequence ID" value="PVY38119.1"/>
    <property type="molecule type" value="Genomic_DNA"/>
</dbReference>
<dbReference type="FunFam" id="1.10.3730.10:FF:000001">
    <property type="entry name" value="Pyrroline-5-carboxylate reductase"/>
    <property type="match status" value="1"/>
</dbReference>
<keyword evidence="4" id="KW-0028">Amino-acid biosynthesis</keyword>
<name>A0A2U1ANV9_9BACT</name>
<dbReference type="AlphaFoldDB" id="A0A2U1ANV9"/>
<proteinExistence type="inferred from homology"/>
<evidence type="ECO:0000259" key="8">
    <source>
        <dbReference type="Pfam" id="PF14748"/>
    </source>
</evidence>
<dbReference type="Pfam" id="PF14748">
    <property type="entry name" value="P5CR_dimer"/>
    <property type="match status" value="1"/>
</dbReference>
<protein>
    <recommendedName>
        <fullName evidence="4 5">Pyrroline-5-carboxylate reductase</fullName>
        <shortName evidence="4">P5C reductase</shortName>
        <shortName evidence="4">P5CR</shortName>
        <ecNumber evidence="4 5">1.5.1.2</ecNumber>
    </recommendedName>
    <alternativeName>
        <fullName evidence="4">PCA reductase</fullName>
    </alternativeName>
</protein>